<reference evidence="2" key="1">
    <citation type="submission" date="2018-05" db="EMBL/GenBank/DDBJ databases">
        <authorList>
            <person name="Lanie J.A."/>
            <person name="Ng W.-L."/>
            <person name="Kazmierczak K.M."/>
            <person name="Andrzejewski T.M."/>
            <person name="Davidsen T.M."/>
            <person name="Wayne K.J."/>
            <person name="Tettelin H."/>
            <person name="Glass J.I."/>
            <person name="Rusch D."/>
            <person name="Podicherti R."/>
            <person name="Tsui H.-C.T."/>
            <person name="Winkler M.E."/>
        </authorList>
    </citation>
    <scope>NUCLEOTIDE SEQUENCE</scope>
</reference>
<feature type="region of interest" description="Disordered" evidence="1">
    <location>
        <begin position="18"/>
        <end position="39"/>
    </location>
</feature>
<dbReference type="EMBL" id="UINC01110775">
    <property type="protein sequence ID" value="SVC78508.1"/>
    <property type="molecule type" value="Genomic_DNA"/>
</dbReference>
<proteinExistence type="predicted"/>
<gene>
    <name evidence="2" type="ORF">METZ01_LOCUS331362</name>
</gene>
<accession>A0A382Q0U9</accession>
<dbReference type="AlphaFoldDB" id="A0A382Q0U9"/>
<evidence type="ECO:0000256" key="1">
    <source>
        <dbReference type="SAM" id="MobiDB-lite"/>
    </source>
</evidence>
<organism evidence="2">
    <name type="scientific">marine metagenome</name>
    <dbReference type="NCBI Taxonomy" id="408172"/>
    <lineage>
        <taxon>unclassified sequences</taxon>
        <taxon>metagenomes</taxon>
        <taxon>ecological metagenomes</taxon>
    </lineage>
</organism>
<evidence type="ECO:0000313" key="2">
    <source>
        <dbReference type="EMBL" id="SVC78508.1"/>
    </source>
</evidence>
<sequence>MAEAFGGTGARVHVADLADARGGEPDGCSFTGVDVSDPV</sequence>
<feature type="non-terminal residue" evidence="2">
    <location>
        <position position="39"/>
    </location>
</feature>
<name>A0A382Q0U9_9ZZZZ</name>
<protein>
    <submittedName>
        <fullName evidence="2">Uncharacterized protein</fullName>
    </submittedName>
</protein>